<keyword evidence="3" id="KW-0547">Nucleotide-binding</keyword>
<dbReference type="Pfam" id="PF13635">
    <property type="entry name" value="DUF4143"/>
    <property type="match status" value="1"/>
</dbReference>
<name>A0ABV3TAW9_9GAMM</name>
<organism evidence="3 4">
    <name type="scientific">Spiribacter pallidus</name>
    <dbReference type="NCBI Taxonomy" id="1987936"/>
    <lineage>
        <taxon>Bacteria</taxon>
        <taxon>Pseudomonadati</taxon>
        <taxon>Pseudomonadota</taxon>
        <taxon>Gammaproteobacteria</taxon>
        <taxon>Chromatiales</taxon>
        <taxon>Ectothiorhodospiraceae</taxon>
        <taxon>Spiribacter</taxon>
    </lineage>
</organism>
<feature type="domain" description="DUF4143" evidence="2">
    <location>
        <begin position="195"/>
        <end position="345"/>
    </location>
</feature>
<reference evidence="3 4" key="1">
    <citation type="submission" date="2024-02" db="EMBL/GenBank/DDBJ databases">
        <title>New especies of Spiribacter isolated from saline water.</title>
        <authorList>
            <person name="Leon M.J."/>
            <person name="De La Haba R."/>
            <person name="Sanchez-Porro C."/>
            <person name="Ventosa A."/>
        </authorList>
    </citation>
    <scope>NUCLEOTIDE SEQUENCE [LARGE SCALE GENOMIC DNA]</scope>
    <source>
        <strain evidence="4">ag22IC6-390</strain>
    </source>
</reference>
<dbReference type="PANTHER" id="PTHR43566:SF1">
    <property type="entry name" value="AAA+ ATPASE DOMAIN-CONTAINING PROTEIN"/>
    <property type="match status" value="1"/>
</dbReference>
<dbReference type="EMBL" id="JBAKFM010000001">
    <property type="protein sequence ID" value="MEX0468778.1"/>
    <property type="molecule type" value="Genomic_DNA"/>
</dbReference>
<proteinExistence type="predicted"/>
<dbReference type="InterPro" id="IPR041682">
    <property type="entry name" value="AAA_14"/>
</dbReference>
<keyword evidence="4" id="KW-1185">Reference proteome</keyword>
<dbReference type="InterPro" id="IPR027417">
    <property type="entry name" value="P-loop_NTPase"/>
</dbReference>
<dbReference type="Proteomes" id="UP001556709">
    <property type="component" value="Unassembled WGS sequence"/>
</dbReference>
<accession>A0ABV3TAW9</accession>
<protein>
    <submittedName>
        <fullName evidence="3">ATP-binding protein</fullName>
    </submittedName>
</protein>
<dbReference type="SUPFAM" id="SSF52540">
    <property type="entry name" value="P-loop containing nucleoside triphosphate hydrolases"/>
    <property type="match status" value="1"/>
</dbReference>
<sequence length="389" mass="43717">MATGYQRPFVTDLANRLDEAAPLIQVVVGPRQVGKTTGIQQLIDQRTAPAHYASADDLLAGDSQWLREQWQHARLLGPNALLAIDEVQKIPNWPETMKALWDAEARRAAEERLRVVLLGSSAVQIQDGVTESLAGRFELTRLGHWRFCELQAAFGYDLERYLAYGGYPGAVAFEADHDRWYAYLKDAIVETVIGKDILQFQRVGKPALFRQAFEILCHYPAQEISYTKLLGQLQDRGNTDLIKHYISLYESAFMFHALAKYSAKAWRSRSSSPKMLPACPALYTMHQSARILDDPEQRGRVFELAVGAELAQQPGALYYWREGKAEVDFVYAYRGALYAIEVKSGRRKSRKGLSAFVEQTPDAVPVILTPEHFGMFSADPVGFLERVGG</sequence>
<dbReference type="RefSeq" id="WP_367957697.1">
    <property type="nucleotide sequence ID" value="NZ_JBAKFH010000006.1"/>
</dbReference>
<evidence type="ECO:0000259" key="2">
    <source>
        <dbReference type="Pfam" id="PF13635"/>
    </source>
</evidence>
<dbReference type="Pfam" id="PF13173">
    <property type="entry name" value="AAA_14"/>
    <property type="match status" value="1"/>
</dbReference>
<evidence type="ECO:0000313" key="4">
    <source>
        <dbReference type="Proteomes" id="UP001556709"/>
    </source>
</evidence>
<feature type="domain" description="AAA" evidence="1">
    <location>
        <begin position="24"/>
        <end position="150"/>
    </location>
</feature>
<keyword evidence="3" id="KW-0067">ATP-binding</keyword>
<dbReference type="PANTHER" id="PTHR43566">
    <property type="entry name" value="CONSERVED PROTEIN"/>
    <property type="match status" value="1"/>
</dbReference>
<evidence type="ECO:0000259" key="1">
    <source>
        <dbReference type="Pfam" id="PF13173"/>
    </source>
</evidence>
<gene>
    <name evidence="3" type="ORF">V6X73_03410</name>
</gene>
<comment type="caution">
    <text evidence="3">The sequence shown here is derived from an EMBL/GenBank/DDBJ whole genome shotgun (WGS) entry which is preliminary data.</text>
</comment>
<dbReference type="GO" id="GO:0005524">
    <property type="term" value="F:ATP binding"/>
    <property type="evidence" value="ECO:0007669"/>
    <property type="project" value="UniProtKB-KW"/>
</dbReference>
<evidence type="ECO:0000313" key="3">
    <source>
        <dbReference type="EMBL" id="MEX0468778.1"/>
    </source>
</evidence>
<dbReference type="InterPro" id="IPR025420">
    <property type="entry name" value="DUF4143"/>
</dbReference>